<dbReference type="AlphaFoldDB" id="A0A822Y8V5"/>
<feature type="region of interest" description="Disordered" evidence="1">
    <location>
        <begin position="24"/>
        <end position="43"/>
    </location>
</feature>
<keyword evidence="3" id="KW-1185">Reference proteome</keyword>
<evidence type="ECO:0000313" key="3">
    <source>
        <dbReference type="Proteomes" id="UP000607653"/>
    </source>
</evidence>
<accession>A0A822Y8V5</accession>
<dbReference type="Proteomes" id="UP000607653">
    <property type="component" value="Unassembled WGS sequence"/>
</dbReference>
<name>A0A822Y8V5_NELNU</name>
<evidence type="ECO:0000256" key="1">
    <source>
        <dbReference type="SAM" id="MobiDB-lite"/>
    </source>
</evidence>
<proteinExistence type="predicted"/>
<gene>
    <name evidence="2" type="ORF">HUJ06_009345</name>
</gene>
<sequence length="43" mass="5136">MLPDTGDDLYRRWIRRRWLMEQGRAEGAEREKKGSAEGRTQTK</sequence>
<feature type="compositionally biased region" description="Basic and acidic residues" evidence="1">
    <location>
        <begin position="24"/>
        <end position="36"/>
    </location>
</feature>
<protein>
    <submittedName>
        <fullName evidence="2">Uncharacterized protein</fullName>
    </submittedName>
</protein>
<reference evidence="2 3" key="1">
    <citation type="journal article" date="2020" name="Mol. Biol. Evol.">
        <title>Distinct Expression and Methylation Patterns for Genes with Different Fates following a Single Whole-Genome Duplication in Flowering Plants.</title>
        <authorList>
            <person name="Shi T."/>
            <person name="Rahmani R.S."/>
            <person name="Gugger P.F."/>
            <person name="Wang M."/>
            <person name="Li H."/>
            <person name="Zhang Y."/>
            <person name="Li Z."/>
            <person name="Wang Q."/>
            <person name="Van de Peer Y."/>
            <person name="Marchal K."/>
            <person name="Chen J."/>
        </authorList>
    </citation>
    <scope>NUCLEOTIDE SEQUENCE [LARGE SCALE GENOMIC DNA]</scope>
    <source>
        <tissue evidence="2">Leaf</tissue>
    </source>
</reference>
<evidence type="ECO:0000313" key="2">
    <source>
        <dbReference type="EMBL" id="DAD30494.1"/>
    </source>
</evidence>
<dbReference type="EMBL" id="DUZY01000003">
    <property type="protein sequence ID" value="DAD30494.1"/>
    <property type="molecule type" value="Genomic_DNA"/>
</dbReference>
<comment type="caution">
    <text evidence="2">The sequence shown here is derived from an EMBL/GenBank/DDBJ whole genome shotgun (WGS) entry which is preliminary data.</text>
</comment>
<organism evidence="2 3">
    <name type="scientific">Nelumbo nucifera</name>
    <name type="common">Sacred lotus</name>
    <dbReference type="NCBI Taxonomy" id="4432"/>
    <lineage>
        <taxon>Eukaryota</taxon>
        <taxon>Viridiplantae</taxon>
        <taxon>Streptophyta</taxon>
        <taxon>Embryophyta</taxon>
        <taxon>Tracheophyta</taxon>
        <taxon>Spermatophyta</taxon>
        <taxon>Magnoliopsida</taxon>
        <taxon>Proteales</taxon>
        <taxon>Nelumbonaceae</taxon>
        <taxon>Nelumbo</taxon>
    </lineage>
</organism>